<organism evidence="1 2">
    <name type="scientific">Pyrenophora seminiperda CCB06</name>
    <dbReference type="NCBI Taxonomy" id="1302712"/>
    <lineage>
        <taxon>Eukaryota</taxon>
        <taxon>Fungi</taxon>
        <taxon>Dikarya</taxon>
        <taxon>Ascomycota</taxon>
        <taxon>Pezizomycotina</taxon>
        <taxon>Dothideomycetes</taxon>
        <taxon>Pleosporomycetidae</taxon>
        <taxon>Pleosporales</taxon>
        <taxon>Pleosporineae</taxon>
        <taxon>Pleosporaceae</taxon>
        <taxon>Pyrenophora</taxon>
    </lineage>
</organism>
<name>A0A3M7LYL0_9PLEO</name>
<dbReference type="Proteomes" id="UP000265663">
    <property type="component" value="Unassembled WGS sequence"/>
</dbReference>
<dbReference type="AlphaFoldDB" id="A0A3M7LYL0"/>
<sequence length="211" mass="23987">MAFRLDVNRDENMSVRSHDYNIESPYEAKCESSSFSSLLPTSSLEVKDDYDYERKEADETRDSVLHLNDESTTTLARSFSFTPLPTPTRYLSPSTSLPRSASLMIDLSSNPFTQHSVPPTPISPTTIATQLKHRTTTLLYRIVTPSNLDFVQLIKRKPAPARGQDWVDQWNKLFAIQGTQGFGLRKVFDERKKGKGHRWVAMVGDFGDRIK</sequence>
<reference evidence="1 2" key="1">
    <citation type="journal article" date="2014" name="PLoS ONE">
        <title>De novo Genome Assembly of the Fungal Plant Pathogen Pyrenophora semeniperda.</title>
        <authorList>
            <person name="Soliai M.M."/>
            <person name="Meyer S.E."/>
            <person name="Udall J.A."/>
            <person name="Elzinga D.E."/>
            <person name="Hermansen R.A."/>
            <person name="Bodily P.M."/>
            <person name="Hart A.A."/>
            <person name="Coleman C.E."/>
        </authorList>
    </citation>
    <scope>NUCLEOTIDE SEQUENCE [LARGE SCALE GENOMIC DNA]</scope>
    <source>
        <strain evidence="1 2">CCB06</strain>
        <tissue evidence="1">Mycelium</tissue>
    </source>
</reference>
<dbReference type="EMBL" id="KE747810">
    <property type="protein sequence ID" value="RMZ67286.1"/>
    <property type="molecule type" value="Genomic_DNA"/>
</dbReference>
<dbReference type="OrthoDB" id="3788067at2759"/>
<gene>
    <name evidence="1" type="ORF">GMOD_00001190</name>
</gene>
<protein>
    <submittedName>
        <fullName evidence="1">Uncharacterized protein</fullName>
    </submittedName>
</protein>
<evidence type="ECO:0000313" key="2">
    <source>
        <dbReference type="Proteomes" id="UP000265663"/>
    </source>
</evidence>
<keyword evidence="2" id="KW-1185">Reference proteome</keyword>
<proteinExistence type="predicted"/>
<evidence type="ECO:0000313" key="1">
    <source>
        <dbReference type="EMBL" id="RMZ67286.1"/>
    </source>
</evidence>
<accession>A0A3M7LYL0</accession>